<reference evidence="1" key="1">
    <citation type="journal article" date="2014" name="Appl. Environ. Microbiol.">
        <title>Molecular Epidemiology of Cases of Mycoplasma californicum Infection in Japan.</title>
        <authorList>
            <person name="Hata E."/>
            <person name="Suzuki K."/>
            <person name="Hanyu H."/>
            <person name="Itoh M."/>
            <person name="Higuchi H."/>
            <person name="Kobayashi H."/>
        </authorList>
    </citation>
    <scope>NUCLEOTIDE SEQUENCE</scope>
    <source>
        <strain evidence="1">HAZ160_1</strain>
    </source>
</reference>
<protein>
    <submittedName>
        <fullName evidence="1">Uncharacterized protein</fullName>
    </submittedName>
</protein>
<organism evidence="1">
    <name type="scientific">Mycoplasmopsis californica HAZ160_1</name>
    <dbReference type="NCBI Taxonomy" id="1397850"/>
    <lineage>
        <taxon>Bacteria</taxon>
        <taxon>Bacillati</taxon>
        <taxon>Mycoplasmatota</taxon>
        <taxon>Mycoplasmoidales</taxon>
        <taxon>Metamycoplasmataceae</taxon>
        <taxon>Mycoplasmopsis</taxon>
    </lineage>
</organism>
<dbReference type="RefSeq" id="WP_070097347.1">
    <property type="nucleotide sequence ID" value="NZ_AP013353.1"/>
</dbReference>
<name>A0AAT9F881_9BACT</name>
<gene>
    <name evidence="1" type="ORF">MCAL160_0505</name>
</gene>
<reference evidence="1" key="4">
    <citation type="submission" date="2024-06" db="EMBL/GenBank/DDBJ databases">
        <authorList>
            <consortium name="Mycoplasma californicum genome sequencing consortium"/>
            <person name="Hata E."/>
            <person name="Tanaka K."/>
            <person name="Tamamura Y."/>
        </authorList>
    </citation>
    <scope>NUCLEOTIDE SEQUENCE</scope>
    <source>
        <strain evidence="1">HAZ160_1</strain>
    </source>
</reference>
<sequence>MEKMLTIQTNSAAIPVLKPIVLNQDFINRIKGGSLKSSSIVIIADDDEYVFFVQCIKKWDESLHQNSNIVRLQCDNGIADNGDLATIDVASAIDISVIFKMNYHDLKAKLDYQNYDFNSMPYLGIEDQLLIVNKLSAKLNDTTNLPKLVVLRKSKQE</sequence>
<dbReference type="KEGG" id="mcm:MCAL160_0505"/>
<reference evidence="1" key="2">
    <citation type="journal article" date="2014" name="Genome Announc.">
        <title>Complete Genome Sequence of Mycoplasma californicum Strain HAZ160_1 from Bovine Mastitic Milk in Japan.</title>
        <authorList>
            <person name="Hata E."/>
            <person name="Murakami K."/>
        </authorList>
    </citation>
    <scope>NUCLEOTIDE SEQUENCE</scope>
    <source>
        <strain evidence="1">HAZ160_1</strain>
    </source>
</reference>
<evidence type="ECO:0000313" key="1">
    <source>
        <dbReference type="EMBL" id="BAP01056.1"/>
    </source>
</evidence>
<reference evidence="1" key="3">
    <citation type="journal article" date="2019" name="Vet. Microbiol.">
        <title>Mutations associated with change of susceptibility to lincosamides and/or macrolides in field and laboratory-derived Mycoplasma californicum strains in Japan, and development of a rapid detection method for these mutations.</title>
        <authorList>
            <person name="Hata E."/>
            <person name="Nagai K."/>
            <person name="Murakami K."/>
        </authorList>
    </citation>
    <scope>NUCLEOTIDE SEQUENCE</scope>
    <source>
        <strain evidence="1">HAZ160_1</strain>
    </source>
</reference>
<accession>A0AAT9F881</accession>
<proteinExistence type="predicted"/>
<dbReference type="EMBL" id="AP013353">
    <property type="protein sequence ID" value="BAP01056.1"/>
    <property type="molecule type" value="Genomic_DNA"/>
</dbReference>
<dbReference type="AlphaFoldDB" id="A0AAT9F881"/>